<dbReference type="InParanoid" id="A0A674A9U6"/>
<sequence>SCLSMLEYSNKQTVCLPHTLGGSILWSFVDLQSIVYFSPLPIRLHLCGQASGGAQPNTSSTCQASSWEQWRLVGGAIGGRAHCNDWNIIH</sequence>
<reference evidence="1" key="1">
    <citation type="submission" date="2025-08" db="UniProtKB">
        <authorList>
            <consortium name="Ensembl"/>
        </authorList>
    </citation>
    <scope>IDENTIFICATION</scope>
</reference>
<dbReference type="Proteomes" id="UP000472277">
    <property type="component" value="Chromosome 25"/>
</dbReference>
<name>A0A674A9U6_SALTR</name>
<reference evidence="1" key="2">
    <citation type="submission" date="2025-09" db="UniProtKB">
        <authorList>
            <consortium name="Ensembl"/>
        </authorList>
    </citation>
    <scope>IDENTIFICATION</scope>
</reference>
<organism evidence="1 2">
    <name type="scientific">Salmo trutta</name>
    <name type="common">Brown trout</name>
    <dbReference type="NCBI Taxonomy" id="8032"/>
    <lineage>
        <taxon>Eukaryota</taxon>
        <taxon>Metazoa</taxon>
        <taxon>Chordata</taxon>
        <taxon>Craniata</taxon>
        <taxon>Vertebrata</taxon>
        <taxon>Euteleostomi</taxon>
        <taxon>Actinopterygii</taxon>
        <taxon>Neopterygii</taxon>
        <taxon>Teleostei</taxon>
        <taxon>Protacanthopterygii</taxon>
        <taxon>Salmoniformes</taxon>
        <taxon>Salmonidae</taxon>
        <taxon>Salmoninae</taxon>
        <taxon>Salmo</taxon>
    </lineage>
</organism>
<dbReference type="AlphaFoldDB" id="A0A674A9U6"/>
<accession>A0A674A9U6</accession>
<dbReference type="Ensembl" id="ENSSTUT00000057586.1">
    <property type="protein sequence ID" value="ENSSTUP00000055051.1"/>
    <property type="gene ID" value="ENSSTUG00000023378.1"/>
</dbReference>
<protein>
    <submittedName>
        <fullName evidence="1">Uncharacterized protein</fullName>
    </submittedName>
</protein>
<evidence type="ECO:0000313" key="2">
    <source>
        <dbReference type="Proteomes" id="UP000472277"/>
    </source>
</evidence>
<keyword evidence="2" id="KW-1185">Reference proteome</keyword>
<proteinExistence type="predicted"/>
<evidence type="ECO:0000313" key="1">
    <source>
        <dbReference type="Ensembl" id="ENSSTUP00000055051.1"/>
    </source>
</evidence>